<dbReference type="InterPro" id="IPR001509">
    <property type="entry name" value="Epimerase_deHydtase"/>
</dbReference>
<dbReference type="Gene3D" id="3.40.50.720">
    <property type="entry name" value="NAD(P)-binding Rossmann-like Domain"/>
    <property type="match status" value="1"/>
</dbReference>
<keyword evidence="3" id="KW-1185">Reference proteome</keyword>
<organism evidence="2 3">
    <name type="scientific">Aquabacterium lacunae</name>
    <dbReference type="NCBI Taxonomy" id="2528630"/>
    <lineage>
        <taxon>Bacteria</taxon>
        <taxon>Pseudomonadati</taxon>
        <taxon>Pseudomonadota</taxon>
        <taxon>Betaproteobacteria</taxon>
        <taxon>Burkholderiales</taxon>
        <taxon>Aquabacterium</taxon>
    </lineage>
</organism>
<dbReference type="OrthoDB" id="5292533at2"/>
<dbReference type="PANTHER" id="PTHR12126:SF11">
    <property type="entry name" value="NADH DEHYDROGENASE [UBIQUINONE] 1 ALPHA SUBCOMPLEX SUBUNIT 9, MITOCHONDRIAL"/>
    <property type="match status" value="1"/>
</dbReference>
<reference evidence="2 3" key="1">
    <citation type="submission" date="2019-02" db="EMBL/GenBank/DDBJ databases">
        <title>Aquabacterium sp. strain KMB7.</title>
        <authorList>
            <person name="Chen W.-M."/>
        </authorList>
    </citation>
    <scope>NUCLEOTIDE SEQUENCE [LARGE SCALE GENOMIC DNA]</scope>
    <source>
        <strain evidence="2 3">KMB7</strain>
    </source>
</reference>
<dbReference type="GO" id="GO:0044877">
    <property type="term" value="F:protein-containing complex binding"/>
    <property type="evidence" value="ECO:0007669"/>
    <property type="project" value="TreeGrafter"/>
</dbReference>
<proteinExistence type="predicted"/>
<dbReference type="Pfam" id="PF01370">
    <property type="entry name" value="Epimerase"/>
    <property type="match status" value="1"/>
</dbReference>
<dbReference type="RefSeq" id="WP_130968972.1">
    <property type="nucleotide sequence ID" value="NZ_SIXI01000007.1"/>
</dbReference>
<sequence length="325" mass="34760">MNRVVILGGSGFVGRSLCEQISAHPALSGLRVLVPSRRRERAKHLFTLPRVDVLQADVHREADLQRVLAGADAVVNLVAILHGTPQAFEQAHVTLVQRLVQACVKQGVRRLVHVSALGVPDDPAQAPSNYLTSKAEGEKALREAQAAGLLDVTVLRPSVIFGEHDRFLNLFAQLQAVAPFMPLAGAQARFQPVWVEDVARALVACLLDPATAGRTYECAGPQVLTLADLVRLAGKGSGHARWVVPMPMAVGRLQAAAMAFMPGEPLMSKDNLDSMQVPNVATGALPGLAELGITPASAEAIAPQYLNRSGDWARRLDFLRSLAGR</sequence>
<comment type="caution">
    <text evidence="2">The sequence shown here is derived from an EMBL/GenBank/DDBJ whole genome shotgun (WGS) entry which is preliminary data.</text>
</comment>
<dbReference type="Proteomes" id="UP000292120">
    <property type="component" value="Unassembled WGS sequence"/>
</dbReference>
<gene>
    <name evidence="2" type="ORF">EYS42_14815</name>
</gene>
<evidence type="ECO:0000313" key="3">
    <source>
        <dbReference type="Proteomes" id="UP000292120"/>
    </source>
</evidence>
<dbReference type="InterPro" id="IPR051207">
    <property type="entry name" value="ComplexI_NDUFA9_subunit"/>
</dbReference>
<evidence type="ECO:0000313" key="2">
    <source>
        <dbReference type="EMBL" id="TBO28275.1"/>
    </source>
</evidence>
<name>A0A4Q9H0E0_9BURK</name>
<dbReference type="CDD" id="cd05271">
    <property type="entry name" value="NDUFA9_like_SDR_a"/>
    <property type="match status" value="1"/>
</dbReference>
<dbReference type="AlphaFoldDB" id="A0A4Q9H0E0"/>
<evidence type="ECO:0000259" key="1">
    <source>
        <dbReference type="Pfam" id="PF01370"/>
    </source>
</evidence>
<accession>A0A4Q9H0E0</accession>
<feature type="domain" description="NAD-dependent epimerase/dehydratase" evidence="1">
    <location>
        <begin position="4"/>
        <end position="217"/>
    </location>
</feature>
<protein>
    <submittedName>
        <fullName evidence="2">Complex I NDUFA9 subunit family protein</fullName>
    </submittedName>
</protein>
<dbReference type="SUPFAM" id="SSF51735">
    <property type="entry name" value="NAD(P)-binding Rossmann-fold domains"/>
    <property type="match status" value="1"/>
</dbReference>
<dbReference type="EMBL" id="SIXI01000007">
    <property type="protein sequence ID" value="TBO28275.1"/>
    <property type="molecule type" value="Genomic_DNA"/>
</dbReference>
<dbReference type="InterPro" id="IPR036291">
    <property type="entry name" value="NAD(P)-bd_dom_sf"/>
</dbReference>
<dbReference type="PANTHER" id="PTHR12126">
    <property type="entry name" value="NADH-UBIQUINONE OXIDOREDUCTASE 39 KDA SUBUNIT-RELATED"/>
    <property type="match status" value="1"/>
</dbReference>